<dbReference type="SUPFAM" id="SSF54637">
    <property type="entry name" value="Thioesterase/thiol ester dehydrase-isomerase"/>
    <property type="match status" value="1"/>
</dbReference>
<gene>
    <name evidence="1" type="ORF">ACFPIH_46920</name>
</gene>
<dbReference type="EC" id="3.1.2.-" evidence="1"/>
<dbReference type="RefSeq" id="WP_381177257.1">
    <property type="nucleotide sequence ID" value="NZ_JBHSFK010000048.1"/>
</dbReference>
<reference evidence="2" key="1">
    <citation type="journal article" date="2019" name="Int. J. Syst. Evol. Microbiol.">
        <title>The Global Catalogue of Microorganisms (GCM) 10K type strain sequencing project: providing services to taxonomists for standard genome sequencing and annotation.</title>
        <authorList>
            <consortium name="The Broad Institute Genomics Platform"/>
            <consortium name="The Broad Institute Genome Sequencing Center for Infectious Disease"/>
            <person name="Wu L."/>
            <person name="Ma J."/>
        </authorList>
    </citation>
    <scope>NUCLEOTIDE SEQUENCE [LARGE SCALE GENOMIC DNA]</scope>
    <source>
        <strain evidence="2">CGMCC 4.7177</strain>
    </source>
</reference>
<protein>
    <submittedName>
        <fullName evidence="1">Acyl-CoA thioesterase</fullName>
        <ecNumber evidence="1">3.1.2.-</ecNumber>
    </submittedName>
</protein>
<evidence type="ECO:0000313" key="1">
    <source>
        <dbReference type="EMBL" id="MFC4506901.1"/>
    </source>
</evidence>
<dbReference type="CDD" id="cd00586">
    <property type="entry name" value="4HBT"/>
    <property type="match status" value="1"/>
</dbReference>
<dbReference type="Proteomes" id="UP001595839">
    <property type="component" value="Unassembled WGS sequence"/>
</dbReference>
<keyword evidence="2" id="KW-1185">Reference proteome</keyword>
<comment type="caution">
    <text evidence="1">The sequence shown here is derived from an EMBL/GenBank/DDBJ whole genome shotgun (WGS) entry which is preliminary data.</text>
</comment>
<accession>A0ABV9B8P0</accession>
<name>A0ABV9B8P0_9ACTN</name>
<dbReference type="Pfam" id="PF13279">
    <property type="entry name" value="4HBT_2"/>
    <property type="match status" value="1"/>
</dbReference>
<sequence>MTPALASAATAAPAVRPHLYSRQVRMSDLDSFNHVNNVRLLEMIQDAHMDLVYVQRARPGQEIRPRIVYARHELDYTEPLAAQPEPVTIRTTVTSVRRASFHLVSHVTRGPRIYCTCLSTLVAYDLAARCSRRLDEEELEILARHAATDADA</sequence>
<organism evidence="1 2">
    <name type="scientific">Streptomyces vulcanius</name>
    <dbReference type="NCBI Taxonomy" id="1441876"/>
    <lineage>
        <taxon>Bacteria</taxon>
        <taxon>Bacillati</taxon>
        <taxon>Actinomycetota</taxon>
        <taxon>Actinomycetes</taxon>
        <taxon>Kitasatosporales</taxon>
        <taxon>Streptomycetaceae</taxon>
        <taxon>Streptomyces</taxon>
    </lineage>
</organism>
<keyword evidence="1" id="KW-0378">Hydrolase</keyword>
<dbReference type="Gene3D" id="3.10.129.10">
    <property type="entry name" value="Hotdog Thioesterase"/>
    <property type="match status" value="1"/>
</dbReference>
<dbReference type="InterPro" id="IPR029069">
    <property type="entry name" value="HotDog_dom_sf"/>
</dbReference>
<proteinExistence type="predicted"/>
<evidence type="ECO:0000313" key="2">
    <source>
        <dbReference type="Proteomes" id="UP001595839"/>
    </source>
</evidence>
<dbReference type="GO" id="GO:0016787">
    <property type="term" value="F:hydrolase activity"/>
    <property type="evidence" value="ECO:0007669"/>
    <property type="project" value="UniProtKB-KW"/>
</dbReference>
<dbReference type="EMBL" id="JBHSFK010000048">
    <property type="protein sequence ID" value="MFC4506901.1"/>
    <property type="molecule type" value="Genomic_DNA"/>
</dbReference>